<feature type="transmembrane region" description="Helical" evidence="6">
    <location>
        <begin position="306"/>
        <end position="326"/>
    </location>
</feature>
<proteinExistence type="predicted"/>
<name>A0A506UH26_9HYPH</name>
<evidence type="ECO:0000256" key="1">
    <source>
        <dbReference type="ARBA" id="ARBA00004651"/>
    </source>
</evidence>
<dbReference type="GO" id="GO:0055085">
    <property type="term" value="P:transmembrane transport"/>
    <property type="evidence" value="ECO:0007669"/>
    <property type="project" value="InterPro"/>
</dbReference>
<dbReference type="PANTHER" id="PTHR33529:SF2">
    <property type="entry name" value="LIPOPOLYSACCHARIDE EXPORT SYSTEM PERMEASE PROTEIN LPTG"/>
    <property type="match status" value="1"/>
</dbReference>
<dbReference type="InterPro" id="IPR030923">
    <property type="entry name" value="LptG"/>
</dbReference>
<dbReference type="Pfam" id="PF03739">
    <property type="entry name" value="LptF_LptG"/>
    <property type="match status" value="1"/>
</dbReference>
<evidence type="ECO:0000256" key="5">
    <source>
        <dbReference type="ARBA" id="ARBA00023136"/>
    </source>
</evidence>
<feature type="transmembrane region" description="Helical" evidence="6">
    <location>
        <begin position="278"/>
        <end position="300"/>
    </location>
</feature>
<dbReference type="Proteomes" id="UP000320314">
    <property type="component" value="Unassembled WGS sequence"/>
</dbReference>
<feature type="transmembrane region" description="Helical" evidence="6">
    <location>
        <begin position="103"/>
        <end position="125"/>
    </location>
</feature>
<reference evidence="7 8" key="1">
    <citation type="submission" date="2019-06" db="EMBL/GenBank/DDBJ databases">
        <authorList>
            <person name="Li M."/>
        </authorList>
    </citation>
    <scope>NUCLEOTIDE SEQUENCE [LARGE SCALE GENOMIC DNA]</scope>
    <source>
        <strain evidence="7 8">BGMRC6574</strain>
    </source>
</reference>
<sequence length="362" mass="39214">MTLGTLWRYFFRRQLGTIALFTAGIFVLVVLIDFTEVSGRIPDDSTFTVLDTLSISLLRAPSIIETTYPFIILFASIATLVGLNRKYELVVARASGVSAWQFLAPLAIASLLVGGLVVTVLNPIAARTMQLSQLQEVKAGLKNSGDIGNTRPPWIRQETKEGTTIIGARTIADNGLLLANATFLRIGNDGNVEDRLDAERARLQHDEWVLTKVRRFRAGEPEEDHAEMTVATNLEPEFVQESLSDPKTIPFFKLPQKIAAARSFGINANVFAVQFHSLVALPFLMVSMTLIAAVVSLRFARFGQSVSVVVGGILAGFVLYVVSVVIKSFGGAGTIPPIAAAWIPVVVALALGITILLHKEDG</sequence>
<dbReference type="NCBIfam" id="TIGR04408">
    <property type="entry name" value="LptG_lptG"/>
    <property type="match status" value="1"/>
</dbReference>
<dbReference type="InterPro" id="IPR005495">
    <property type="entry name" value="LptG/LptF_permease"/>
</dbReference>
<feature type="transmembrane region" description="Helical" evidence="6">
    <location>
        <begin position="66"/>
        <end position="83"/>
    </location>
</feature>
<comment type="caution">
    <text evidence="7">The sequence shown here is derived from an EMBL/GenBank/DDBJ whole genome shotgun (WGS) entry which is preliminary data.</text>
</comment>
<dbReference type="AlphaFoldDB" id="A0A506UH26"/>
<evidence type="ECO:0000256" key="2">
    <source>
        <dbReference type="ARBA" id="ARBA00022475"/>
    </source>
</evidence>
<keyword evidence="8" id="KW-1185">Reference proteome</keyword>
<keyword evidence="4 6" id="KW-1133">Transmembrane helix</keyword>
<keyword evidence="3 6" id="KW-0812">Transmembrane</keyword>
<feature type="transmembrane region" description="Helical" evidence="6">
    <location>
        <begin position="15"/>
        <end position="34"/>
    </location>
</feature>
<keyword evidence="2" id="KW-1003">Cell membrane</keyword>
<evidence type="ECO:0000256" key="3">
    <source>
        <dbReference type="ARBA" id="ARBA00022692"/>
    </source>
</evidence>
<evidence type="ECO:0000313" key="8">
    <source>
        <dbReference type="Proteomes" id="UP000320314"/>
    </source>
</evidence>
<gene>
    <name evidence="7" type="primary">lptG</name>
    <name evidence="7" type="ORF">FJU11_02355</name>
</gene>
<accession>A0A506UH26</accession>
<comment type="subcellular location">
    <subcellularLocation>
        <location evidence="1">Cell membrane</location>
        <topology evidence="1">Multi-pass membrane protein</topology>
    </subcellularLocation>
</comment>
<keyword evidence="5 6" id="KW-0472">Membrane</keyword>
<dbReference type="OrthoDB" id="9798468at2"/>
<dbReference type="PANTHER" id="PTHR33529">
    <property type="entry name" value="SLR0882 PROTEIN-RELATED"/>
    <property type="match status" value="1"/>
</dbReference>
<evidence type="ECO:0000256" key="4">
    <source>
        <dbReference type="ARBA" id="ARBA00022989"/>
    </source>
</evidence>
<dbReference type="GO" id="GO:0015920">
    <property type="term" value="P:lipopolysaccharide transport"/>
    <property type="evidence" value="ECO:0007669"/>
    <property type="project" value="TreeGrafter"/>
</dbReference>
<evidence type="ECO:0000256" key="6">
    <source>
        <dbReference type="SAM" id="Phobius"/>
    </source>
</evidence>
<evidence type="ECO:0000313" key="7">
    <source>
        <dbReference type="EMBL" id="TPW32047.1"/>
    </source>
</evidence>
<dbReference type="GO" id="GO:0043190">
    <property type="term" value="C:ATP-binding cassette (ABC) transporter complex"/>
    <property type="evidence" value="ECO:0007669"/>
    <property type="project" value="InterPro"/>
</dbReference>
<dbReference type="RefSeq" id="WP_141165403.1">
    <property type="nucleotide sequence ID" value="NZ_VHLH01000002.1"/>
</dbReference>
<dbReference type="EMBL" id="VHLH01000002">
    <property type="protein sequence ID" value="TPW32047.1"/>
    <property type="molecule type" value="Genomic_DNA"/>
</dbReference>
<protein>
    <submittedName>
        <fullName evidence="7">LPS export ABC transporter permease LptG</fullName>
    </submittedName>
</protein>
<organism evidence="7 8">
    <name type="scientific">Pararhizobium mangrovi</name>
    <dbReference type="NCBI Taxonomy" id="2590452"/>
    <lineage>
        <taxon>Bacteria</taxon>
        <taxon>Pseudomonadati</taxon>
        <taxon>Pseudomonadota</taxon>
        <taxon>Alphaproteobacteria</taxon>
        <taxon>Hyphomicrobiales</taxon>
        <taxon>Rhizobiaceae</taxon>
        <taxon>Rhizobium/Agrobacterium group</taxon>
        <taxon>Pararhizobium</taxon>
    </lineage>
</organism>
<feature type="transmembrane region" description="Helical" evidence="6">
    <location>
        <begin position="338"/>
        <end position="357"/>
    </location>
</feature>